<dbReference type="Pfam" id="PF26079">
    <property type="entry name" value="Baseplate_J_C"/>
    <property type="match status" value="1"/>
</dbReference>
<evidence type="ECO:0000313" key="4">
    <source>
        <dbReference type="EMBL" id="MBC5786735.1"/>
    </source>
</evidence>
<organism evidence="4 5">
    <name type="scientific">Clostridium facile</name>
    <dbReference type="NCBI Taxonomy" id="2763035"/>
    <lineage>
        <taxon>Bacteria</taxon>
        <taxon>Bacillati</taxon>
        <taxon>Bacillota</taxon>
        <taxon>Clostridia</taxon>
        <taxon>Eubacteriales</taxon>
        <taxon>Clostridiaceae</taxon>
        <taxon>Clostridium</taxon>
    </lineage>
</organism>
<reference evidence="4 5" key="1">
    <citation type="submission" date="2020-08" db="EMBL/GenBank/DDBJ databases">
        <title>Genome public.</title>
        <authorList>
            <person name="Liu C."/>
            <person name="Sun Q."/>
        </authorList>
    </citation>
    <scope>NUCLEOTIDE SEQUENCE [LARGE SCALE GENOMIC DNA]</scope>
    <source>
        <strain evidence="4 5">NSJ-27</strain>
    </source>
</reference>
<comment type="similarity">
    <text evidence="1">Belongs to the Mu gp47/PBSX XkdT family.</text>
</comment>
<dbReference type="PANTHER" id="PTHR37829">
    <property type="entry name" value="PHAGE-LIKE ELEMENT PBSX PROTEIN XKDT"/>
    <property type="match status" value="1"/>
</dbReference>
<feature type="domain" description="Baseplate J-like C-terminal" evidence="3">
    <location>
        <begin position="264"/>
        <end position="352"/>
    </location>
</feature>
<evidence type="ECO:0000259" key="2">
    <source>
        <dbReference type="Pfam" id="PF26078"/>
    </source>
</evidence>
<dbReference type="InterPro" id="IPR052399">
    <property type="entry name" value="Phage_Baseplate_Assmbl_Protein"/>
</dbReference>
<dbReference type="EMBL" id="JACOQK010000001">
    <property type="protein sequence ID" value="MBC5786735.1"/>
    <property type="molecule type" value="Genomic_DNA"/>
</dbReference>
<proteinExistence type="inferred from homology"/>
<comment type="caution">
    <text evidence="4">The sequence shown here is derived from an EMBL/GenBank/DDBJ whole genome shotgun (WGS) entry which is preliminary data.</text>
</comment>
<protein>
    <submittedName>
        <fullName evidence="4">Baseplate J/gp47 family protein</fullName>
    </submittedName>
</protein>
<dbReference type="PANTHER" id="PTHR37829:SF3">
    <property type="entry name" value="PROTEIN JAYE-RELATED"/>
    <property type="match status" value="1"/>
</dbReference>
<gene>
    <name evidence="4" type="ORF">H8Z77_01685</name>
</gene>
<feature type="domain" description="Baseplate J-like central" evidence="2">
    <location>
        <begin position="179"/>
        <end position="257"/>
    </location>
</feature>
<evidence type="ECO:0000256" key="1">
    <source>
        <dbReference type="ARBA" id="ARBA00038087"/>
    </source>
</evidence>
<name>A0ABR7INM5_9CLOT</name>
<keyword evidence="5" id="KW-1185">Reference proteome</keyword>
<dbReference type="InterPro" id="IPR058531">
    <property type="entry name" value="Baseplate_J_M"/>
</dbReference>
<dbReference type="InterPro" id="IPR058530">
    <property type="entry name" value="Baseplate_J-like_C"/>
</dbReference>
<accession>A0ABR7INM5</accession>
<dbReference type="Proteomes" id="UP000649151">
    <property type="component" value="Unassembled WGS sequence"/>
</dbReference>
<sequence length="354" mass="39105">MYESITYEDILERMLNRIPDTYDKREGSIIYNALAPAAVELQNMYIQLDVTLNEAFADTASREYLVKRAAERGLEPYPATYSIVQGEFTPSSVEIPIGARFSCSTLNYMVNEKINAGTYKLQCESTGEQGNIPFGDLIPINYIDGLETAKITEVLIPGEDEESVEDLRKRYFNSFDQQAFGGNIADYQQKTNALDGVGACKVYPVWNGGGTVKLIILDAEYNTPSSELVKTVQNAIDPSEQGTGLGLAPIGHIVTVEGATSEKINIQTVFTFNKGYQLESALPSLQAAIDQYLKELRETWQNENGLIVRISQIESRLLDCNEIVDIQDTKINGAAKNLTLSDTQVPVRGTINGK</sequence>
<dbReference type="Pfam" id="PF26078">
    <property type="entry name" value="Baseplate_J_M"/>
    <property type="match status" value="1"/>
</dbReference>
<evidence type="ECO:0000259" key="3">
    <source>
        <dbReference type="Pfam" id="PF26079"/>
    </source>
</evidence>
<dbReference type="RefSeq" id="WP_186995970.1">
    <property type="nucleotide sequence ID" value="NZ_JACOQK010000001.1"/>
</dbReference>
<evidence type="ECO:0000313" key="5">
    <source>
        <dbReference type="Proteomes" id="UP000649151"/>
    </source>
</evidence>